<dbReference type="AlphaFoldDB" id="A0A843UKF9"/>
<comment type="caution">
    <text evidence="1">The sequence shown here is derived from an EMBL/GenBank/DDBJ whole genome shotgun (WGS) entry which is preliminary data.</text>
</comment>
<proteinExistence type="predicted"/>
<gene>
    <name evidence="1" type="ORF">Taro_016480</name>
</gene>
<evidence type="ECO:0000313" key="2">
    <source>
        <dbReference type="Proteomes" id="UP000652761"/>
    </source>
</evidence>
<sequence length="80" mass="8840">MAEEGHEEGQGEEQSLGPQLDIGVQCNHCGKEMNGGVYRLKQHIAGIGGNVSKCKQCPRQLVNEMKEYMAGRQQQKGIRI</sequence>
<dbReference type="Gene3D" id="3.30.160.60">
    <property type="entry name" value="Classic Zinc Finger"/>
    <property type="match status" value="1"/>
</dbReference>
<name>A0A843UKF9_COLES</name>
<evidence type="ECO:0000313" key="1">
    <source>
        <dbReference type="EMBL" id="MQL83985.1"/>
    </source>
</evidence>
<evidence type="ECO:0008006" key="3">
    <source>
        <dbReference type="Google" id="ProtNLM"/>
    </source>
</evidence>
<protein>
    <recommendedName>
        <fullName evidence="3">BED-type domain-containing protein</fullName>
    </recommendedName>
</protein>
<accession>A0A843UKF9</accession>
<dbReference type="OrthoDB" id="692752at2759"/>
<dbReference type="EMBL" id="NMUH01000731">
    <property type="protein sequence ID" value="MQL83985.1"/>
    <property type="molecule type" value="Genomic_DNA"/>
</dbReference>
<dbReference type="Proteomes" id="UP000652761">
    <property type="component" value="Unassembled WGS sequence"/>
</dbReference>
<reference evidence="1" key="1">
    <citation type="submission" date="2017-07" db="EMBL/GenBank/DDBJ databases">
        <title>Taro Niue Genome Assembly and Annotation.</title>
        <authorList>
            <person name="Atibalentja N."/>
            <person name="Keating K."/>
            <person name="Fields C.J."/>
        </authorList>
    </citation>
    <scope>NUCLEOTIDE SEQUENCE</scope>
    <source>
        <strain evidence="1">Niue_2</strain>
        <tissue evidence="1">Leaf</tissue>
    </source>
</reference>
<organism evidence="1 2">
    <name type="scientific">Colocasia esculenta</name>
    <name type="common">Wild taro</name>
    <name type="synonym">Arum esculentum</name>
    <dbReference type="NCBI Taxonomy" id="4460"/>
    <lineage>
        <taxon>Eukaryota</taxon>
        <taxon>Viridiplantae</taxon>
        <taxon>Streptophyta</taxon>
        <taxon>Embryophyta</taxon>
        <taxon>Tracheophyta</taxon>
        <taxon>Spermatophyta</taxon>
        <taxon>Magnoliopsida</taxon>
        <taxon>Liliopsida</taxon>
        <taxon>Araceae</taxon>
        <taxon>Aroideae</taxon>
        <taxon>Colocasieae</taxon>
        <taxon>Colocasia</taxon>
    </lineage>
</organism>
<keyword evidence="2" id="KW-1185">Reference proteome</keyword>